<accession>A0A6H0SPQ2</accession>
<dbReference type="Proteomes" id="UP000502331">
    <property type="component" value="Chromosome"/>
</dbReference>
<evidence type="ECO:0000313" key="1">
    <source>
        <dbReference type="EMBL" id="QIV88315.1"/>
    </source>
</evidence>
<dbReference type="InterPro" id="IPR046237">
    <property type="entry name" value="DUF6270"/>
</dbReference>
<dbReference type="RefSeq" id="WP_172512690.1">
    <property type="nucleotide sequence ID" value="NZ_CP032549.1"/>
</dbReference>
<dbReference type="Pfam" id="PF19786">
    <property type="entry name" value="DUF6270"/>
    <property type="match status" value="1"/>
</dbReference>
<name>A0A6H0SPQ2_9MICC</name>
<sequence length="268" mass="30875">MVQTSGDATLPIKVAVIGSCVTRDVFNRQFCPSYKMFFECGSSLIQGSLISFVSGPFTVPEADLAQLKDSIVKDIRSEMTREVNSYIATEKPEYIIFDFFGDIRFGAAQLKDATFVTRNQWKLTKTDFYKENLLREFRPQSEQYFDLWTEAATEAVNYIRRVSPNSKLVLHDVEFVTKYREKNGQAKEMGNASALHAMNVWWRKLNTYFSENFADEVICVRNDDTMSFVGHPWGVYGVHYQLQYHADFLNELTRMALTHARSSQRALV</sequence>
<keyword evidence="2" id="KW-1185">Reference proteome</keyword>
<evidence type="ECO:0000313" key="2">
    <source>
        <dbReference type="Proteomes" id="UP000502331"/>
    </source>
</evidence>
<reference evidence="1 2" key="1">
    <citation type="submission" date="2018-09" db="EMBL/GenBank/DDBJ databases">
        <title>Glutamicibacter mishrai S5-52T (LMG 29155T = KCTC 39846T).</title>
        <authorList>
            <person name="Das S.K."/>
        </authorList>
    </citation>
    <scope>NUCLEOTIDE SEQUENCE [LARGE SCALE GENOMIC DNA]</scope>
    <source>
        <strain evidence="1 2">S5-52</strain>
    </source>
</reference>
<protein>
    <recommendedName>
        <fullName evidence="3">SGNH/GDSL hydrolase family protein</fullName>
    </recommendedName>
</protein>
<proteinExistence type="predicted"/>
<organism evidence="1 2">
    <name type="scientific">Glutamicibacter mishrai</name>
    <dbReference type="NCBI Taxonomy" id="1775880"/>
    <lineage>
        <taxon>Bacteria</taxon>
        <taxon>Bacillati</taxon>
        <taxon>Actinomycetota</taxon>
        <taxon>Actinomycetes</taxon>
        <taxon>Micrococcales</taxon>
        <taxon>Micrococcaceae</taxon>
        <taxon>Glutamicibacter</taxon>
    </lineage>
</organism>
<dbReference type="AlphaFoldDB" id="A0A6H0SPQ2"/>
<evidence type="ECO:0008006" key="3">
    <source>
        <dbReference type="Google" id="ProtNLM"/>
    </source>
</evidence>
<gene>
    <name evidence="1" type="ORF">D3791_15090</name>
</gene>
<dbReference type="EMBL" id="CP032549">
    <property type="protein sequence ID" value="QIV88315.1"/>
    <property type="molecule type" value="Genomic_DNA"/>
</dbReference>